<dbReference type="PANTHER" id="PTHR12558:SF13">
    <property type="entry name" value="CELL DIVISION CYCLE PROTEIN 27 HOMOLOG"/>
    <property type="match status" value="1"/>
</dbReference>
<dbReference type="Pfam" id="PF13432">
    <property type="entry name" value="TPR_16"/>
    <property type="match status" value="3"/>
</dbReference>
<gene>
    <name evidence="1" type="ORF">AB6713_11510</name>
</gene>
<dbReference type="InterPro" id="IPR011990">
    <property type="entry name" value="TPR-like_helical_dom_sf"/>
</dbReference>
<accession>A0ABV4HRM4</accession>
<dbReference type="Proteomes" id="UP001566331">
    <property type="component" value="Unassembled WGS sequence"/>
</dbReference>
<dbReference type="RefSeq" id="WP_370564676.1">
    <property type="nucleotide sequence ID" value="NZ_JBFWIB010000009.1"/>
</dbReference>
<dbReference type="Gene3D" id="1.25.40.10">
    <property type="entry name" value="Tetratricopeptide repeat domain"/>
    <property type="match status" value="2"/>
</dbReference>
<dbReference type="SUPFAM" id="SSF52540">
    <property type="entry name" value="P-loop containing nucleoside triphosphate hydrolases"/>
    <property type="match status" value="1"/>
</dbReference>
<comment type="caution">
    <text evidence="1">The sequence shown here is derived from an EMBL/GenBank/DDBJ whole genome shotgun (WGS) entry which is preliminary data.</text>
</comment>
<keyword evidence="2" id="KW-1185">Reference proteome</keyword>
<dbReference type="InterPro" id="IPR027417">
    <property type="entry name" value="P-loop_NTPase"/>
</dbReference>
<dbReference type="InterPro" id="IPR019734">
    <property type="entry name" value="TPR_rpt"/>
</dbReference>
<evidence type="ECO:0000313" key="2">
    <source>
        <dbReference type="Proteomes" id="UP001566331"/>
    </source>
</evidence>
<name>A0ABV4HRM4_9GAMM</name>
<dbReference type="Gene3D" id="3.40.50.300">
    <property type="entry name" value="P-loop containing nucleotide triphosphate hydrolases"/>
    <property type="match status" value="1"/>
</dbReference>
<dbReference type="EMBL" id="JBFWIC010000014">
    <property type="protein sequence ID" value="MEZ0475238.1"/>
    <property type="molecule type" value="Genomic_DNA"/>
</dbReference>
<dbReference type="Pfam" id="PF14559">
    <property type="entry name" value="TPR_19"/>
    <property type="match status" value="1"/>
</dbReference>
<evidence type="ECO:0000313" key="1">
    <source>
        <dbReference type="EMBL" id="MEZ0475238.1"/>
    </source>
</evidence>
<sequence length="687" mass="73771">MHEQILDALRRGAHDEALAAAAAAVEADGNDARAHHLTALAQRAAGDDAAAMAAIDRAVALAPDDAALHFQRAGLLLGARQVDRAQQELARTIELDPNQFGAYVVQAELAIGLGDIDEAERLARLAERIAPGHPALASVTGMVALRRGDPDRALSVLSSAQARAPDDPQLLNALGFAYLAKGHLAFAEQTFRRLREQQVGGPAQQRLIAEVVHRQGRHEEALAELQPLLESQATPANLAFAGQLELALRRPQQALPWLRRALAANPADGRDLNLIMAAWQQLGDVDDARNTLDAALATSPQVAGLWQARLALERGSPERVREVVARWLAATPEAVPALEAKLALLDEDAQAAEETARRIVALQPGHVPAEARLLDLLARRDPQAAVRRAEELQRLPADARMQRMVRGWLAIAHDGAGHHGEAVRIWTDLHAEAGERMVPLPEWSDPQVPRQATAPVPDAAPPVVFLAGLPGSGVERTAQLLGGIVPAFRGDRFGPQPPQDPLQNIHTIPALARGEADPVALAQAWRTQLPARGIADGAVIDWLLWWDNALLDMIGVQVPQARVLVALRDPRDMLINWLAFGAAVPLRMGAPPEAAAWLARGLEQVAALHERELHSHRLLRLDESVNDPPAVAGALGEALELALPVPPAGLFNGRRFAAGHWRAYGDVLAEAFAALTPVAVRLGYPET</sequence>
<proteinExistence type="predicted"/>
<dbReference type="SUPFAM" id="SSF48452">
    <property type="entry name" value="TPR-like"/>
    <property type="match status" value="2"/>
</dbReference>
<dbReference type="PANTHER" id="PTHR12558">
    <property type="entry name" value="CELL DIVISION CYCLE 16,23,27"/>
    <property type="match status" value="1"/>
</dbReference>
<reference evidence="1 2" key="1">
    <citation type="submission" date="2024-07" db="EMBL/GenBank/DDBJ databases">
        <title>Luteimonas salilacus sp. nov., isolated from the shore soil of Salt Lake in Tibet of China.</title>
        <authorList>
            <person name="Zhang X."/>
            <person name="Li A."/>
        </authorList>
    </citation>
    <scope>NUCLEOTIDE SEQUENCE [LARGE SCALE GENOMIC DNA]</scope>
    <source>
        <strain evidence="1 2">B3-2-R+30</strain>
    </source>
</reference>
<dbReference type="SMART" id="SM00028">
    <property type="entry name" value="TPR"/>
    <property type="match status" value="7"/>
</dbReference>
<protein>
    <submittedName>
        <fullName evidence="1">Tetratricopeptide repeat protein</fullName>
    </submittedName>
</protein>
<organism evidence="1 2">
    <name type="scientific">Luteimonas salinilitoris</name>
    <dbReference type="NCBI Taxonomy" id="3237697"/>
    <lineage>
        <taxon>Bacteria</taxon>
        <taxon>Pseudomonadati</taxon>
        <taxon>Pseudomonadota</taxon>
        <taxon>Gammaproteobacteria</taxon>
        <taxon>Lysobacterales</taxon>
        <taxon>Lysobacteraceae</taxon>
        <taxon>Luteimonas</taxon>
    </lineage>
</organism>